<protein>
    <submittedName>
        <fullName evidence="1">Uncharacterized protein</fullName>
    </submittedName>
</protein>
<comment type="caution">
    <text evidence="1">The sequence shown here is derived from an EMBL/GenBank/DDBJ whole genome shotgun (WGS) entry which is preliminary data.</text>
</comment>
<dbReference type="EMBL" id="CM044705">
    <property type="protein sequence ID" value="KAI5665092.1"/>
    <property type="molecule type" value="Genomic_DNA"/>
</dbReference>
<organism evidence="1 2">
    <name type="scientific">Catharanthus roseus</name>
    <name type="common">Madagascar periwinkle</name>
    <name type="synonym">Vinca rosea</name>
    <dbReference type="NCBI Taxonomy" id="4058"/>
    <lineage>
        <taxon>Eukaryota</taxon>
        <taxon>Viridiplantae</taxon>
        <taxon>Streptophyta</taxon>
        <taxon>Embryophyta</taxon>
        <taxon>Tracheophyta</taxon>
        <taxon>Spermatophyta</taxon>
        <taxon>Magnoliopsida</taxon>
        <taxon>eudicotyledons</taxon>
        <taxon>Gunneridae</taxon>
        <taxon>Pentapetalae</taxon>
        <taxon>asterids</taxon>
        <taxon>lamiids</taxon>
        <taxon>Gentianales</taxon>
        <taxon>Apocynaceae</taxon>
        <taxon>Rauvolfioideae</taxon>
        <taxon>Vinceae</taxon>
        <taxon>Catharanthinae</taxon>
        <taxon>Catharanthus</taxon>
    </lineage>
</organism>
<gene>
    <name evidence="1" type="ORF">M9H77_24415</name>
</gene>
<name>A0ACC0AXA3_CATRO</name>
<reference evidence="2" key="1">
    <citation type="journal article" date="2023" name="Nat. Plants">
        <title>Single-cell RNA sequencing provides a high-resolution roadmap for understanding the multicellular compartmentation of specialized metabolism.</title>
        <authorList>
            <person name="Sun S."/>
            <person name="Shen X."/>
            <person name="Li Y."/>
            <person name="Li Y."/>
            <person name="Wang S."/>
            <person name="Li R."/>
            <person name="Zhang H."/>
            <person name="Shen G."/>
            <person name="Guo B."/>
            <person name="Wei J."/>
            <person name="Xu J."/>
            <person name="St-Pierre B."/>
            <person name="Chen S."/>
            <person name="Sun C."/>
        </authorList>
    </citation>
    <scope>NUCLEOTIDE SEQUENCE [LARGE SCALE GENOMIC DNA]</scope>
</reference>
<sequence>MFFSLSRMGIFCLILIIKSVVYSQPFYDRCNSENAAFEYKNQCNSNTSLSCDTFIVYRAQNGYSKLSSIAFLFNKTTAELLLHNNISKNDQEFLRPGREIIIPVKCSCSGTFFSAIFVYSPSKSESFSSISCQTFEGLVNPGFEGDTLNSTSVHVPVKCSCPNTSDTVFMVTYPIKEYDDTNSIARKFGVSEEIVRNANGLGPFDAIFPGTTLFVPLNKTPVLNFNVFSPPQDSGSISPQAMILPGGKINEASFSTSRTVTFYVMIGGLIFAGITSISVVFGTLIFVWLRNRPGLVQSLSRKMSKLGRFSPDFLEGILKIKQTITYFSLDELKIATENFNEASLLGYGVYRGKIGDTLVVIKQVNSREEADSVICILTKIYHFNVVKLEGICEGITTTFLVFEFVENGSLSECLSNSKLSKQLTWRKRIQIIFDLAQGLHYLHYFTKPTYVHMNINSRNILITANWRAKISGFGLAKPLNCSEEKGESNKSEESFISKDEYLAPEFLKYGQVSTKIDVFAFGIVVLELLSGKDASKNGNLLKDFLKKEPQDPSAYLENLETLMDPVFEGQYPAADVLCLAFLAKGCTEDDPLNRPNMNDILKALSNMW</sequence>
<proteinExistence type="predicted"/>
<keyword evidence="2" id="KW-1185">Reference proteome</keyword>
<dbReference type="Proteomes" id="UP001060085">
    <property type="component" value="Linkage Group LG05"/>
</dbReference>
<accession>A0ACC0AXA3</accession>
<evidence type="ECO:0000313" key="2">
    <source>
        <dbReference type="Proteomes" id="UP001060085"/>
    </source>
</evidence>
<evidence type="ECO:0000313" key="1">
    <source>
        <dbReference type="EMBL" id="KAI5665092.1"/>
    </source>
</evidence>